<feature type="region of interest" description="Disordered" evidence="1">
    <location>
        <begin position="22"/>
        <end position="59"/>
    </location>
</feature>
<feature type="region of interest" description="Disordered" evidence="1">
    <location>
        <begin position="83"/>
        <end position="118"/>
    </location>
</feature>
<sequence length="205" mass="21938">MDSDLKRATDKSTIKQFRMEVQTEAKTSNEEETIFIKKHCPSPWPEVSSESDPCREGPLPKEVQKRKLCALRGRGAGLADAGMCSSGPAGAGCPSQAQGKPQARRGEDTGGGPGQLRGLTWSCWLRAAAATASRAATSTLLQRLRAPPRPRSPRPPQPPPPGGQFNPAELRPPPRGCPWSLPPPGPRAASPVHSEEVEESERLAL</sequence>
<dbReference type="GeneID" id="139078370"/>
<reference evidence="3" key="1">
    <citation type="submission" date="2025-08" db="UniProtKB">
        <authorList>
            <consortium name="RefSeq"/>
        </authorList>
    </citation>
    <scope>IDENTIFICATION</scope>
    <source>
        <tissue evidence="3">Blood</tissue>
    </source>
</reference>
<evidence type="ECO:0000313" key="2">
    <source>
        <dbReference type="Proteomes" id="UP001652662"/>
    </source>
</evidence>
<gene>
    <name evidence="3" type="primary">LOC139078370</name>
</gene>
<protein>
    <submittedName>
        <fullName evidence="3">Uncharacterized protein</fullName>
    </submittedName>
</protein>
<evidence type="ECO:0000256" key="1">
    <source>
        <dbReference type="SAM" id="MobiDB-lite"/>
    </source>
</evidence>
<organism evidence="2 3">
    <name type="scientific">Equus przewalskii</name>
    <name type="common">Przewalski's horse</name>
    <name type="synonym">Equus caballus przewalskii</name>
    <dbReference type="NCBI Taxonomy" id="9798"/>
    <lineage>
        <taxon>Eukaryota</taxon>
        <taxon>Metazoa</taxon>
        <taxon>Chordata</taxon>
        <taxon>Craniata</taxon>
        <taxon>Vertebrata</taxon>
        <taxon>Euteleostomi</taxon>
        <taxon>Mammalia</taxon>
        <taxon>Eutheria</taxon>
        <taxon>Laurasiatheria</taxon>
        <taxon>Perissodactyla</taxon>
        <taxon>Equidae</taxon>
        <taxon>Equus</taxon>
    </lineage>
</organism>
<feature type="compositionally biased region" description="Low complexity" evidence="1">
    <location>
        <begin position="134"/>
        <end position="145"/>
    </location>
</feature>
<name>A0ABM4LZA6_EQUPR</name>
<feature type="compositionally biased region" description="Pro residues" evidence="1">
    <location>
        <begin position="153"/>
        <end position="162"/>
    </location>
</feature>
<feature type="region of interest" description="Disordered" evidence="1">
    <location>
        <begin position="134"/>
        <end position="205"/>
    </location>
</feature>
<dbReference type="Proteomes" id="UP001652662">
    <property type="component" value="Chromosome 22"/>
</dbReference>
<evidence type="ECO:0000313" key="3">
    <source>
        <dbReference type="RefSeq" id="XP_070445783.1"/>
    </source>
</evidence>
<dbReference type="RefSeq" id="XP_070445783.1">
    <property type="nucleotide sequence ID" value="XM_070589682.1"/>
</dbReference>
<feature type="compositionally biased region" description="Pro residues" evidence="1">
    <location>
        <begin position="170"/>
        <end position="186"/>
    </location>
</feature>
<keyword evidence="2" id="KW-1185">Reference proteome</keyword>
<proteinExistence type="predicted"/>
<accession>A0ABM4LZA6</accession>